<dbReference type="GO" id="GO:0006950">
    <property type="term" value="P:response to stress"/>
    <property type="evidence" value="ECO:0007669"/>
    <property type="project" value="TreeGrafter"/>
</dbReference>
<accession>A0A5C6B4S9</accession>
<sequence>MESTVKAADASAIPFDSLSQKVFLDLWKTYDILRGIENECLADFGISAQQYNVLRILESNLPAPVPTMELSRQMISKAPDITRMLDRLESRKWVRRTRPRANRRIVEASITPQGLKLVNEMHDAILQMHQRQVGHLKKREKEQLIDLLKMVRKPHRSASEGWLS</sequence>
<dbReference type="PROSITE" id="PS50995">
    <property type="entry name" value="HTH_MARR_2"/>
    <property type="match status" value="1"/>
</dbReference>
<reference evidence="2 3" key="1">
    <citation type="submission" date="2019-02" db="EMBL/GenBank/DDBJ databases">
        <title>Deep-cultivation of Planctomycetes and their phenomic and genomic characterization uncovers novel biology.</title>
        <authorList>
            <person name="Wiegand S."/>
            <person name="Jogler M."/>
            <person name="Boedeker C."/>
            <person name="Pinto D."/>
            <person name="Vollmers J."/>
            <person name="Rivas-Marin E."/>
            <person name="Kohn T."/>
            <person name="Peeters S.H."/>
            <person name="Heuer A."/>
            <person name="Rast P."/>
            <person name="Oberbeckmann S."/>
            <person name="Bunk B."/>
            <person name="Jeske O."/>
            <person name="Meyerdierks A."/>
            <person name="Storesund J.E."/>
            <person name="Kallscheuer N."/>
            <person name="Luecker S."/>
            <person name="Lage O.M."/>
            <person name="Pohl T."/>
            <person name="Merkel B.J."/>
            <person name="Hornburger P."/>
            <person name="Mueller R.-W."/>
            <person name="Bruemmer F."/>
            <person name="Labrenz M."/>
            <person name="Spormann A.M."/>
            <person name="Op Den Camp H."/>
            <person name="Overmann J."/>
            <person name="Amann R."/>
            <person name="Jetten M.S.M."/>
            <person name="Mascher T."/>
            <person name="Medema M.H."/>
            <person name="Devos D.P."/>
            <person name="Kaster A.-K."/>
            <person name="Ovreas L."/>
            <person name="Rohde M."/>
            <person name="Galperin M.Y."/>
            <person name="Jogler C."/>
        </authorList>
    </citation>
    <scope>NUCLEOTIDE SEQUENCE [LARGE SCALE GENOMIC DNA]</scope>
    <source>
        <strain evidence="2 3">Pla52n</strain>
    </source>
</reference>
<evidence type="ECO:0000259" key="1">
    <source>
        <dbReference type="PROSITE" id="PS50995"/>
    </source>
</evidence>
<evidence type="ECO:0000313" key="2">
    <source>
        <dbReference type="EMBL" id="TWU06286.1"/>
    </source>
</evidence>
<dbReference type="InterPro" id="IPR036388">
    <property type="entry name" value="WH-like_DNA-bd_sf"/>
</dbReference>
<dbReference type="Gene3D" id="1.10.10.10">
    <property type="entry name" value="Winged helix-like DNA-binding domain superfamily/Winged helix DNA-binding domain"/>
    <property type="match status" value="1"/>
</dbReference>
<dbReference type="AlphaFoldDB" id="A0A5C6B4S9"/>
<dbReference type="SUPFAM" id="SSF46785">
    <property type="entry name" value="Winged helix' DNA-binding domain"/>
    <property type="match status" value="1"/>
</dbReference>
<keyword evidence="3" id="KW-1185">Reference proteome</keyword>
<dbReference type="SMART" id="SM00347">
    <property type="entry name" value="HTH_MARR"/>
    <property type="match status" value="1"/>
</dbReference>
<dbReference type="InterPro" id="IPR036390">
    <property type="entry name" value="WH_DNA-bd_sf"/>
</dbReference>
<feature type="domain" description="HTH marR-type" evidence="1">
    <location>
        <begin position="1"/>
        <end position="153"/>
    </location>
</feature>
<dbReference type="InterPro" id="IPR000835">
    <property type="entry name" value="HTH_MarR-typ"/>
</dbReference>
<name>A0A5C6B4S9_9BACT</name>
<dbReference type="PANTHER" id="PTHR33164">
    <property type="entry name" value="TRANSCRIPTIONAL REGULATOR, MARR FAMILY"/>
    <property type="match status" value="1"/>
</dbReference>
<protein>
    <submittedName>
        <fullName evidence="2">Multiple antibiotic resistance protein MarR</fullName>
    </submittedName>
</protein>
<dbReference type="Proteomes" id="UP000320176">
    <property type="component" value="Unassembled WGS sequence"/>
</dbReference>
<dbReference type="GO" id="GO:0003700">
    <property type="term" value="F:DNA-binding transcription factor activity"/>
    <property type="evidence" value="ECO:0007669"/>
    <property type="project" value="InterPro"/>
</dbReference>
<dbReference type="EMBL" id="SJPN01000002">
    <property type="protein sequence ID" value="TWU06286.1"/>
    <property type="molecule type" value="Genomic_DNA"/>
</dbReference>
<evidence type="ECO:0000313" key="3">
    <source>
        <dbReference type="Proteomes" id="UP000320176"/>
    </source>
</evidence>
<comment type="caution">
    <text evidence="2">The sequence shown here is derived from an EMBL/GenBank/DDBJ whole genome shotgun (WGS) entry which is preliminary data.</text>
</comment>
<dbReference type="PRINTS" id="PR00598">
    <property type="entry name" value="HTHMARR"/>
</dbReference>
<dbReference type="RefSeq" id="WP_146519385.1">
    <property type="nucleotide sequence ID" value="NZ_CP151726.1"/>
</dbReference>
<proteinExistence type="predicted"/>
<gene>
    <name evidence="2" type="primary">marR</name>
    <name evidence="2" type="ORF">Pla52n_20070</name>
</gene>
<dbReference type="InterPro" id="IPR039422">
    <property type="entry name" value="MarR/SlyA-like"/>
</dbReference>
<dbReference type="Pfam" id="PF01047">
    <property type="entry name" value="MarR"/>
    <property type="match status" value="1"/>
</dbReference>
<dbReference type="OrthoDB" id="213484at2"/>
<dbReference type="PANTHER" id="PTHR33164:SF101">
    <property type="entry name" value="TRANSCRIPTIONAL REPRESSOR MPRA"/>
    <property type="match status" value="1"/>
</dbReference>
<organism evidence="2 3">
    <name type="scientific">Stieleria varia</name>
    <dbReference type="NCBI Taxonomy" id="2528005"/>
    <lineage>
        <taxon>Bacteria</taxon>
        <taxon>Pseudomonadati</taxon>
        <taxon>Planctomycetota</taxon>
        <taxon>Planctomycetia</taxon>
        <taxon>Pirellulales</taxon>
        <taxon>Pirellulaceae</taxon>
        <taxon>Stieleria</taxon>
    </lineage>
</organism>